<keyword evidence="3" id="KW-1185">Reference proteome</keyword>
<protein>
    <submittedName>
        <fullName evidence="2">Uncharacterized protein</fullName>
    </submittedName>
</protein>
<proteinExistence type="predicted"/>
<evidence type="ECO:0000256" key="1">
    <source>
        <dbReference type="SAM" id="MobiDB-lite"/>
    </source>
</evidence>
<dbReference type="Proteomes" id="UP000324748">
    <property type="component" value="Unassembled WGS sequence"/>
</dbReference>
<gene>
    <name evidence="2" type="ORF">PGT21_021612</name>
</gene>
<accession>A0A5B0NM02</accession>
<evidence type="ECO:0000313" key="3">
    <source>
        <dbReference type="Proteomes" id="UP000324748"/>
    </source>
</evidence>
<organism evidence="2 3">
    <name type="scientific">Puccinia graminis f. sp. tritici</name>
    <dbReference type="NCBI Taxonomy" id="56615"/>
    <lineage>
        <taxon>Eukaryota</taxon>
        <taxon>Fungi</taxon>
        <taxon>Dikarya</taxon>
        <taxon>Basidiomycota</taxon>
        <taxon>Pucciniomycotina</taxon>
        <taxon>Pucciniomycetes</taxon>
        <taxon>Pucciniales</taxon>
        <taxon>Pucciniaceae</taxon>
        <taxon>Puccinia</taxon>
    </lineage>
</organism>
<reference evidence="2 3" key="1">
    <citation type="submission" date="2019-05" db="EMBL/GenBank/DDBJ databases">
        <title>Emergence of the Ug99 lineage of the wheat stem rust pathogen through somatic hybridization.</title>
        <authorList>
            <person name="Li F."/>
            <person name="Upadhyaya N.M."/>
            <person name="Sperschneider J."/>
            <person name="Matny O."/>
            <person name="Nguyen-Phuc H."/>
            <person name="Mago R."/>
            <person name="Raley C."/>
            <person name="Miller M.E."/>
            <person name="Silverstein K.A.T."/>
            <person name="Henningsen E."/>
            <person name="Hirsch C.D."/>
            <person name="Visser B."/>
            <person name="Pretorius Z.A."/>
            <person name="Steffenson B.J."/>
            <person name="Schwessinger B."/>
            <person name="Dodds P.N."/>
            <person name="Figueroa M."/>
        </authorList>
    </citation>
    <scope>NUCLEOTIDE SEQUENCE [LARGE SCALE GENOMIC DNA]</scope>
    <source>
        <strain evidence="2">21-0</strain>
    </source>
</reference>
<sequence>MSSVSANEPTSHDRRELEQRVRAPLYTILYRNGMKKQQTLIRQLGKQALSLIGLGLNQLDKIEGLLLLTDGTAAGVVANLGGDVELGDCQHVHDGSSSVGFPKIAHEHTPLTYLVHPHLNFLPSTVPHTPSPKDHRPNNEDQSKYQRFTFPASHLSRVPDPPPTTYFKSIDQNCLADRFEDKSGPSPADDNQSNHRLITFPTGHLSREGPKLTMSLLAPPSVIDTTDQAGPQKGAITLTRLLAQSRRTIERPFKNHPSPLSGANHTAAITARGCFLPQKPQTPPPTTFFEIGPPTPLLP</sequence>
<name>A0A5B0NM02_PUCGR</name>
<feature type="compositionally biased region" description="Basic and acidic residues" evidence="1">
    <location>
        <begin position="131"/>
        <end position="144"/>
    </location>
</feature>
<dbReference type="AlphaFoldDB" id="A0A5B0NM02"/>
<dbReference type="EMBL" id="VSWC01000093">
    <property type="protein sequence ID" value="KAA1089544.1"/>
    <property type="molecule type" value="Genomic_DNA"/>
</dbReference>
<comment type="caution">
    <text evidence="2">The sequence shown here is derived from an EMBL/GenBank/DDBJ whole genome shotgun (WGS) entry which is preliminary data.</text>
</comment>
<feature type="region of interest" description="Disordered" evidence="1">
    <location>
        <begin position="124"/>
        <end position="144"/>
    </location>
</feature>
<evidence type="ECO:0000313" key="2">
    <source>
        <dbReference type="EMBL" id="KAA1089544.1"/>
    </source>
</evidence>